<dbReference type="Proteomes" id="UP000002640">
    <property type="component" value="Unassembled WGS sequence"/>
</dbReference>
<gene>
    <name evidence="2" type="ORF">PHYSODRAFT_307806</name>
</gene>
<dbReference type="AlphaFoldDB" id="G5AG46"/>
<feature type="region of interest" description="Disordered" evidence="1">
    <location>
        <begin position="95"/>
        <end position="116"/>
    </location>
</feature>
<dbReference type="InParanoid" id="G5AG46"/>
<reference evidence="2 3" key="1">
    <citation type="journal article" date="2006" name="Science">
        <title>Phytophthora genome sequences uncover evolutionary origins and mechanisms of pathogenesis.</title>
        <authorList>
            <person name="Tyler B.M."/>
            <person name="Tripathy S."/>
            <person name="Zhang X."/>
            <person name="Dehal P."/>
            <person name="Jiang R.H."/>
            <person name="Aerts A."/>
            <person name="Arredondo F.D."/>
            <person name="Baxter L."/>
            <person name="Bensasson D."/>
            <person name="Beynon J.L."/>
            <person name="Chapman J."/>
            <person name="Damasceno C.M."/>
            <person name="Dorrance A.E."/>
            <person name="Dou D."/>
            <person name="Dickerman A.W."/>
            <person name="Dubchak I.L."/>
            <person name="Garbelotto M."/>
            <person name="Gijzen M."/>
            <person name="Gordon S.G."/>
            <person name="Govers F."/>
            <person name="Grunwald N.J."/>
            <person name="Huang W."/>
            <person name="Ivors K.L."/>
            <person name="Jones R.W."/>
            <person name="Kamoun S."/>
            <person name="Krampis K."/>
            <person name="Lamour K.H."/>
            <person name="Lee M.K."/>
            <person name="McDonald W.H."/>
            <person name="Medina M."/>
            <person name="Meijer H.J."/>
            <person name="Nordberg E.K."/>
            <person name="Maclean D.J."/>
            <person name="Ospina-Giraldo M.D."/>
            <person name="Morris P.F."/>
            <person name="Phuntumart V."/>
            <person name="Putnam N.H."/>
            <person name="Rash S."/>
            <person name="Rose J.K."/>
            <person name="Sakihama Y."/>
            <person name="Salamov A.A."/>
            <person name="Savidor A."/>
            <person name="Scheuring C.F."/>
            <person name="Smith B.M."/>
            <person name="Sobral B.W."/>
            <person name="Terry A."/>
            <person name="Torto-Alalibo T.A."/>
            <person name="Win J."/>
            <person name="Xu Z."/>
            <person name="Zhang H."/>
            <person name="Grigoriev I.V."/>
            <person name="Rokhsar D.S."/>
            <person name="Boore J.L."/>
        </authorList>
    </citation>
    <scope>NUCLEOTIDE SEQUENCE [LARGE SCALE GENOMIC DNA]</scope>
    <source>
        <strain evidence="2 3">P6497</strain>
    </source>
</reference>
<feature type="compositionally biased region" description="Basic and acidic residues" evidence="1">
    <location>
        <begin position="41"/>
        <end position="55"/>
    </location>
</feature>
<protein>
    <submittedName>
        <fullName evidence="2">Uncharacterized protein</fullName>
    </submittedName>
</protein>
<dbReference type="RefSeq" id="XP_009539089.1">
    <property type="nucleotide sequence ID" value="XM_009540794.1"/>
</dbReference>
<name>G5AG46_PHYSP</name>
<dbReference type="STRING" id="1094619.G5AG46"/>
<proteinExistence type="predicted"/>
<dbReference type="KEGG" id="psoj:PHYSODRAFT_307806"/>
<keyword evidence="3" id="KW-1185">Reference proteome</keyword>
<evidence type="ECO:0000256" key="1">
    <source>
        <dbReference type="SAM" id="MobiDB-lite"/>
    </source>
</evidence>
<organism evidence="2 3">
    <name type="scientific">Phytophthora sojae (strain P6497)</name>
    <name type="common">Soybean stem and root rot agent</name>
    <name type="synonym">Phytophthora megasperma f. sp. glycines</name>
    <dbReference type="NCBI Taxonomy" id="1094619"/>
    <lineage>
        <taxon>Eukaryota</taxon>
        <taxon>Sar</taxon>
        <taxon>Stramenopiles</taxon>
        <taxon>Oomycota</taxon>
        <taxon>Peronosporomycetes</taxon>
        <taxon>Peronosporales</taxon>
        <taxon>Peronosporaceae</taxon>
        <taxon>Phytophthora</taxon>
    </lineage>
</organism>
<accession>G5AG46</accession>
<sequence>MDPHQQEQEAHGNAMEPRHVLLIEAAEQSDSVEEGVMTVDAEPHGAERAALRVDDSDVDMQSTPSDDDVDMARFDPNTTSDGTAGVLMMVPHLTSTGTTQDASEPLPTKGRTKTPGTNKLVAEGVLVSAEEAKLESHEDRVVQNTQHMKPVENLLQTSKNMDKVVESITAMPTAWSTAFCTDLANGGDDLKELASIHLLNRILAANGMLGTFNKRAISSHLPLGKTRSSYVSYLAAELKRQSAEAKTQWGVLRLLSAFELLLKATCPFLTGSSEWVDYPVGEHDADTSSTLSGCAVSATTTQPS</sequence>
<evidence type="ECO:0000313" key="3">
    <source>
        <dbReference type="Proteomes" id="UP000002640"/>
    </source>
</evidence>
<evidence type="ECO:0000313" key="2">
    <source>
        <dbReference type="EMBL" id="EGZ05558.1"/>
    </source>
</evidence>
<dbReference type="EMBL" id="JH159166">
    <property type="protein sequence ID" value="EGZ05558.1"/>
    <property type="molecule type" value="Genomic_DNA"/>
</dbReference>
<feature type="region of interest" description="Disordered" evidence="1">
    <location>
        <begin position="41"/>
        <end position="74"/>
    </location>
</feature>
<dbReference type="GeneID" id="20642948"/>